<dbReference type="Gene3D" id="2.60.40.420">
    <property type="entry name" value="Cupredoxins - blue copper proteins"/>
    <property type="match status" value="1"/>
</dbReference>
<evidence type="ECO:0000313" key="4">
    <source>
        <dbReference type="EMBL" id="KAE9985054.1"/>
    </source>
</evidence>
<evidence type="ECO:0000313" key="3">
    <source>
        <dbReference type="EMBL" id="KAE9963694.1"/>
    </source>
</evidence>
<dbReference type="InterPro" id="IPR008972">
    <property type="entry name" value="Cupredoxin"/>
</dbReference>
<keyword evidence="1" id="KW-0732">Signal</keyword>
<dbReference type="EMBL" id="WNWS01000794">
    <property type="protein sequence ID" value="KAE9963694.1"/>
    <property type="molecule type" value="Genomic_DNA"/>
</dbReference>
<dbReference type="SUPFAM" id="SSF49503">
    <property type="entry name" value="Cupredoxins"/>
    <property type="match status" value="1"/>
</dbReference>
<sequence length="231" mass="21994">MVNILSLLALVSGAIAATITVEVGQGGQDTFSPSTVKAAVGDIVTFKFDSRHDVAQGPFNSPCTSASGIYSGIMSSGEFSVKINSTDPIWYYCSVNNHCQNGMVGVINPPSSGDSLSSYSSAAAKAGRSVAGSGVSGGIVGTNGASLFGESGSASSTASGSASSASSAASSASSAVASSGSAAASSASRTSSAGTSATSSGASTATSSAAADHVKAFGYAGIVAIAAAIVA</sequence>
<organism evidence="4 6">
    <name type="scientific">Venturia inaequalis</name>
    <name type="common">Apple scab fungus</name>
    <dbReference type="NCBI Taxonomy" id="5025"/>
    <lineage>
        <taxon>Eukaryota</taxon>
        <taxon>Fungi</taxon>
        <taxon>Dikarya</taxon>
        <taxon>Ascomycota</taxon>
        <taxon>Pezizomycotina</taxon>
        <taxon>Dothideomycetes</taxon>
        <taxon>Pleosporomycetidae</taxon>
        <taxon>Venturiales</taxon>
        <taxon>Venturiaceae</taxon>
        <taxon>Venturia</taxon>
    </lineage>
</organism>
<dbReference type="Proteomes" id="UP000433883">
    <property type="component" value="Unassembled WGS sequence"/>
</dbReference>
<evidence type="ECO:0000313" key="7">
    <source>
        <dbReference type="Proteomes" id="UP000447873"/>
    </source>
</evidence>
<dbReference type="CDD" id="cd00920">
    <property type="entry name" value="Cupredoxin"/>
    <property type="match status" value="1"/>
</dbReference>
<accession>A0A8H3VDN3</accession>
<dbReference type="Proteomes" id="UP000447873">
    <property type="component" value="Unassembled WGS sequence"/>
</dbReference>
<dbReference type="InterPro" id="IPR052953">
    <property type="entry name" value="Ser-rich/MCO-related"/>
</dbReference>
<dbReference type="EMBL" id="WNWQ01000010">
    <property type="protein sequence ID" value="KAE9985054.1"/>
    <property type="molecule type" value="Genomic_DNA"/>
</dbReference>
<dbReference type="PANTHER" id="PTHR34883:SF17">
    <property type="entry name" value="CUPREDOXIN"/>
    <property type="match status" value="1"/>
</dbReference>
<dbReference type="PANTHER" id="PTHR34883">
    <property type="entry name" value="SERINE-RICH PROTEIN, PUTATIVE-RELATED-RELATED"/>
    <property type="match status" value="1"/>
</dbReference>
<evidence type="ECO:0000313" key="8">
    <source>
        <dbReference type="Proteomes" id="UP000490939"/>
    </source>
</evidence>
<evidence type="ECO:0000256" key="1">
    <source>
        <dbReference type="SAM" id="SignalP"/>
    </source>
</evidence>
<evidence type="ECO:0000313" key="6">
    <source>
        <dbReference type="Proteomes" id="UP000433883"/>
    </source>
</evidence>
<proteinExistence type="predicted"/>
<dbReference type="OrthoDB" id="2331100at2759"/>
<comment type="caution">
    <text evidence="4">The sequence shown here is derived from an EMBL/GenBank/DDBJ whole genome shotgun (WGS) entry which is preliminary data.</text>
</comment>
<gene>
    <name evidence="4" type="ORF">BLS_000081</name>
    <name evidence="5" type="ORF">EG327_002629</name>
    <name evidence="3" type="ORF">EG328_011118</name>
</gene>
<dbReference type="Proteomes" id="UP000490939">
    <property type="component" value="Unassembled WGS sequence"/>
</dbReference>
<keyword evidence="8" id="KW-1185">Reference proteome</keyword>
<feature type="signal peptide" evidence="1">
    <location>
        <begin position="1"/>
        <end position="16"/>
    </location>
</feature>
<feature type="domain" description="Phytocyanin" evidence="2">
    <location>
        <begin position="37"/>
        <end position="103"/>
    </location>
</feature>
<dbReference type="AlphaFoldDB" id="A0A8H3VDN3"/>
<dbReference type="Pfam" id="PF02298">
    <property type="entry name" value="Cu_bind_like"/>
    <property type="match status" value="1"/>
</dbReference>
<evidence type="ECO:0000259" key="2">
    <source>
        <dbReference type="Pfam" id="PF02298"/>
    </source>
</evidence>
<dbReference type="EMBL" id="WNWR01000183">
    <property type="protein sequence ID" value="KAE9989506.1"/>
    <property type="molecule type" value="Genomic_DNA"/>
</dbReference>
<evidence type="ECO:0000313" key="5">
    <source>
        <dbReference type="EMBL" id="KAE9989506.1"/>
    </source>
</evidence>
<dbReference type="GO" id="GO:0009055">
    <property type="term" value="F:electron transfer activity"/>
    <property type="evidence" value="ECO:0007669"/>
    <property type="project" value="InterPro"/>
</dbReference>
<protein>
    <recommendedName>
        <fullName evidence="2">Phytocyanin domain-containing protein</fullName>
    </recommendedName>
</protein>
<reference evidence="4 6" key="1">
    <citation type="submission" date="2019-11" db="EMBL/GenBank/DDBJ databases">
        <title>Venturia inaequalis Genome Resource.</title>
        <authorList>
            <person name="Lichtner F.J."/>
        </authorList>
    </citation>
    <scope>NUCLEOTIDE SEQUENCE [LARGE SCALE GENOMIC DNA]</scope>
    <source>
        <strain evidence="3 7">120213</strain>
        <strain evidence="4">Bline_iso_100314</strain>
        <strain evidence="5 8">DMI_063113</strain>
    </source>
</reference>
<name>A0A8H3VDN3_VENIN</name>
<dbReference type="InterPro" id="IPR003245">
    <property type="entry name" value="Phytocyanin_dom"/>
</dbReference>
<feature type="chain" id="PRO_5044690837" description="Phytocyanin domain-containing protein" evidence="1">
    <location>
        <begin position="17"/>
        <end position="231"/>
    </location>
</feature>